<keyword evidence="4" id="KW-0597">Phosphoprotein</keyword>
<dbReference type="InterPro" id="IPR000160">
    <property type="entry name" value="GGDEF_dom"/>
</dbReference>
<accession>A0ABS9SBH2</accession>
<evidence type="ECO:0000256" key="2">
    <source>
        <dbReference type="ARBA" id="ARBA00023012"/>
    </source>
</evidence>
<reference evidence="7 8" key="1">
    <citation type="submission" date="2022-03" db="EMBL/GenBank/DDBJ databases">
        <title>Genomic signatures underlying metal tolerance in selected Arctic bacterial isolates.</title>
        <authorList>
            <person name="Thomas F.A."/>
            <person name="Venkatachalam S."/>
            <person name="Krishnan K.P."/>
        </authorList>
    </citation>
    <scope>NUCLEOTIDE SEQUENCE [LARGE SCALE GENOMIC DNA]</scope>
    <source>
        <strain evidence="7 8">HM116</strain>
    </source>
</reference>
<dbReference type="CDD" id="cd00156">
    <property type="entry name" value="REC"/>
    <property type="match status" value="1"/>
</dbReference>
<dbReference type="InterPro" id="IPR001789">
    <property type="entry name" value="Sig_transdc_resp-reg_receiver"/>
</dbReference>
<dbReference type="InterPro" id="IPR050469">
    <property type="entry name" value="Diguanylate_Cyclase"/>
</dbReference>
<dbReference type="PROSITE" id="PS50110">
    <property type="entry name" value="RESPONSE_REGULATORY"/>
    <property type="match status" value="2"/>
</dbReference>
<feature type="domain" description="Response regulatory" evidence="5">
    <location>
        <begin position="266"/>
        <end position="382"/>
    </location>
</feature>
<dbReference type="RefSeq" id="WP_240719725.1">
    <property type="nucleotide sequence ID" value="NZ_JAKVTW010000019.1"/>
</dbReference>
<dbReference type="Gene3D" id="3.40.50.2300">
    <property type="match status" value="2"/>
</dbReference>
<dbReference type="Pfam" id="PF00990">
    <property type="entry name" value="GGDEF"/>
    <property type="match status" value="1"/>
</dbReference>
<keyword evidence="2" id="KW-0902">Two-component regulatory system</keyword>
<keyword evidence="7" id="KW-0808">Transferase</keyword>
<dbReference type="InterPro" id="IPR043128">
    <property type="entry name" value="Rev_trsase/Diguanyl_cyclase"/>
</dbReference>
<dbReference type="SUPFAM" id="SSF52172">
    <property type="entry name" value="CheY-like"/>
    <property type="match status" value="2"/>
</dbReference>
<evidence type="ECO:0000256" key="4">
    <source>
        <dbReference type="PROSITE-ProRule" id="PRU00169"/>
    </source>
</evidence>
<evidence type="ECO:0000313" key="7">
    <source>
        <dbReference type="EMBL" id="MCH4813461.1"/>
    </source>
</evidence>
<dbReference type="EMBL" id="JAKVTW010000019">
    <property type="protein sequence ID" value="MCH4813461.1"/>
    <property type="molecule type" value="Genomic_DNA"/>
</dbReference>
<feature type="domain" description="GGDEF" evidence="6">
    <location>
        <begin position="422"/>
        <end position="553"/>
    </location>
</feature>
<evidence type="ECO:0000259" key="6">
    <source>
        <dbReference type="PROSITE" id="PS50887"/>
    </source>
</evidence>
<dbReference type="Pfam" id="PF00072">
    <property type="entry name" value="Response_reg"/>
    <property type="match status" value="1"/>
</dbReference>
<evidence type="ECO:0000256" key="3">
    <source>
        <dbReference type="ARBA" id="ARBA00034247"/>
    </source>
</evidence>
<dbReference type="Gene3D" id="1.20.120.160">
    <property type="entry name" value="HPT domain"/>
    <property type="match status" value="1"/>
</dbReference>
<evidence type="ECO:0000259" key="5">
    <source>
        <dbReference type="PROSITE" id="PS50110"/>
    </source>
</evidence>
<feature type="modified residue" description="4-aspartylphosphate" evidence="4">
    <location>
        <position position="315"/>
    </location>
</feature>
<protein>
    <recommendedName>
        <fullName evidence="1">diguanylate cyclase</fullName>
        <ecNumber evidence="1">2.7.7.65</ecNumber>
    </recommendedName>
</protein>
<sequence>MVKDKQKTLESKLAVLKQSYLATLKADLAALFQVFMQISFEVQISDCTLNSDRQVVNASSKMALDNVSQRLHKIAGSAGTFGFHAVGQQARTLEVTLQSWLEASDALPASSVLKAFAQQLQKLQSEVLLDIQSRPSVVAGESAISSATVIWLIEEDFDLGNSILEQLSNFSYTVRLFSSIEQVSELSSKVAPDIVIVDVRGNLGQLASLSKLSCPLLFISEQDTFDARIHAAQMNAQGYFLKPLNIPQLVNRLEQLLNDRQAPPARIMIIDDDDQLAMYYQLVLEAAGMEVLILETSCEIMEHISLFRPEMLLMDVHMPIYNGADLAAVVRQYDEWSNLPIVFLSAETDLNKQIDTLSPGADDFLAKPILAAQLVTSVRSRIARARTLSALLNKDSLTGLLKHASIKSAAVNEATRGYRQKYPVVVAMIDIDNFKMVNDTHGHAVGDVVISSVATLLRQRLRQTDVIGRYGGEEFLIVLPHCGAEDGWKCLEDIREYFSRLSFRQGEIEFACTLSAGLVCSSSVPADERETLLVAADEALYRAKRGGRNKVSY</sequence>
<dbReference type="PANTHER" id="PTHR45138">
    <property type="entry name" value="REGULATORY COMPONENTS OF SENSORY TRANSDUCTION SYSTEM"/>
    <property type="match status" value="1"/>
</dbReference>
<dbReference type="Proteomes" id="UP001320609">
    <property type="component" value="Unassembled WGS sequence"/>
</dbReference>
<dbReference type="InterPro" id="IPR029787">
    <property type="entry name" value="Nucleotide_cyclase"/>
</dbReference>
<dbReference type="SUPFAM" id="SSF47226">
    <property type="entry name" value="Histidine-containing phosphotransfer domain, HPT domain"/>
    <property type="match status" value="1"/>
</dbReference>
<evidence type="ECO:0000256" key="1">
    <source>
        <dbReference type="ARBA" id="ARBA00012528"/>
    </source>
</evidence>
<feature type="modified residue" description="4-aspartylphosphate" evidence="4">
    <location>
        <position position="198"/>
    </location>
</feature>
<dbReference type="PANTHER" id="PTHR45138:SF9">
    <property type="entry name" value="DIGUANYLATE CYCLASE DGCM-RELATED"/>
    <property type="match status" value="1"/>
</dbReference>
<dbReference type="NCBIfam" id="TIGR00254">
    <property type="entry name" value="GGDEF"/>
    <property type="match status" value="1"/>
</dbReference>
<dbReference type="SMART" id="SM00448">
    <property type="entry name" value="REC"/>
    <property type="match status" value="2"/>
</dbReference>
<dbReference type="SMART" id="SM00267">
    <property type="entry name" value="GGDEF"/>
    <property type="match status" value="1"/>
</dbReference>
<dbReference type="CDD" id="cd01949">
    <property type="entry name" value="GGDEF"/>
    <property type="match status" value="1"/>
</dbReference>
<name>A0ABS9SBH2_9GAMM</name>
<dbReference type="GO" id="GO:0052621">
    <property type="term" value="F:diguanylate cyclase activity"/>
    <property type="evidence" value="ECO:0007669"/>
    <property type="project" value="UniProtKB-EC"/>
</dbReference>
<dbReference type="InterPro" id="IPR008207">
    <property type="entry name" value="Sig_transdc_His_kin_Hpt_dom"/>
</dbReference>
<dbReference type="InterPro" id="IPR011006">
    <property type="entry name" value="CheY-like_superfamily"/>
</dbReference>
<dbReference type="Gene3D" id="3.30.70.270">
    <property type="match status" value="1"/>
</dbReference>
<dbReference type="PROSITE" id="PS50887">
    <property type="entry name" value="GGDEF"/>
    <property type="match status" value="1"/>
</dbReference>
<dbReference type="SUPFAM" id="SSF55073">
    <property type="entry name" value="Nucleotide cyclase"/>
    <property type="match status" value="1"/>
</dbReference>
<proteinExistence type="predicted"/>
<gene>
    <name evidence="7" type="ORF">MLE19_19185</name>
</gene>
<keyword evidence="7" id="KW-0548">Nucleotidyltransferase</keyword>
<dbReference type="Pfam" id="PF01627">
    <property type="entry name" value="Hpt"/>
    <property type="match status" value="1"/>
</dbReference>
<evidence type="ECO:0000313" key="8">
    <source>
        <dbReference type="Proteomes" id="UP001320609"/>
    </source>
</evidence>
<comment type="catalytic activity">
    <reaction evidence="3">
        <text>2 GTP = 3',3'-c-di-GMP + 2 diphosphate</text>
        <dbReference type="Rhea" id="RHEA:24898"/>
        <dbReference type="ChEBI" id="CHEBI:33019"/>
        <dbReference type="ChEBI" id="CHEBI:37565"/>
        <dbReference type="ChEBI" id="CHEBI:58805"/>
        <dbReference type="EC" id="2.7.7.65"/>
    </reaction>
</comment>
<dbReference type="EC" id="2.7.7.65" evidence="1"/>
<keyword evidence="8" id="KW-1185">Reference proteome</keyword>
<dbReference type="InterPro" id="IPR036641">
    <property type="entry name" value="HPT_dom_sf"/>
</dbReference>
<comment type="caution">
    <text evidence="7">The sequence shown here is derived from an EMBL/GenBank/DDBJ whole genome shotgun (WGS) entry which is preliminary data.</text>
</comment>
<feature type="domain" description="Response regulatory" evidence="5">
    <location>
        <begin position="149"/>
        <end position="257"/>
    </location>
</feature>
<organism evidence="7 8">
    <name type="scientific">Vreelandella neptunia</name>
    <dbReference type="NCBI Taxonomy" id="115551"/>
    <lineage>
        <taxon>Bacteria</taxon>
        <taxon>Pseudomonadati</taxon>
        <taxon>Pseudomonadota</taxon>
        <taxon>Gammaproteobacteria</taxon>
        <taxon>Oceanospirillales</taxon>
        <taxon>Halomonadaceae</taxon>
        <taxon>Vreelandella</taxon>
    </lineage>
</organism>